<proteinExistence type="inferred from homology"/>
<gene>
    <name evidence="9" type="ORF">EBE87_05160</name>
</gene>
<dbReference type="Pfam" id="PF02867">
    <property type="entry name" value="Ribonuc_red_lgC"/>
    <property type="match status" value="1"/>
</dbReference>
<reference evidence="9 10" key="1">
    <citation type="submission" date="2018-10" db="EMBL/GenBank/DDBJ databases">
        <title>Roseomonas sp. nov., isolated from feces of Tibetan antelopes in the Qinghai-Tibet plateau, China.</title>
        <authorList>
            <person name="Tian Z."/>
        </authorList>
    </citation>
    <scope>NUCLEOTIDE SEQUENCE [LARGE SCALE GENOMIC DNA]</scope>
    <source>
        <strain evidence="9 10">Z23</strain>
    </source>
</reference>
<dbReference type="InterPro" id="IPR024434">
    <property type="entry name" value="TSCPD_dom"/>
</dbReference>
<evidence type="ECO:0000256" key="6">
    <source>
        <dbReference type="SAM" id="MobiDB-lite"/>
    </source>
</evidence>
<comment type="caution">
    <text evidence="9">The sequence shown here is derived from an EMBL/GenBank/DDBJ whole genome shotgun (WGS) entry which is preliminary data.</text>
</comment>
<evidence type="ECO:0000256" key="2">
    <source>
        <dbReference type="ARBA" id="ARBA00012274"/>
    </source>
</evidence>
<evidence type="ECO:0000256" key="5">
    <source>
        <dbReference type="ARBA" id="ARBA00047754"/>
    </source>
</evidence>
<name>A0ABX9VP46_9PROT</name>
<protein>
    <recommendedName>
        <fullName evidence="2">ribonucleoside-diphosphate reductase</fullName>
        <ecNumber evidence="2">1.17.4.1</ecNumber>
    </recommendedName>
</protein>
<evidence type="ECO:0000259" key="7">
    <source>
        <dbReference type="Pfam" id="PF02867"/>
    </source>
</evidence>
<sequence>MAGTVWAGIALRRMRAQADPDAAARPVALPAAWEDEAAAALAALAPGQGSVSLPALAQGWIGRLVAQGRKLSLLDEAGGAALSGALHALVLERRGAPGAATWRNEPKAEPRFVLNLPAFLDDAGGFDIPAYAGAVATAVQALDILTAGKAMALRLGFADLAGLLAALGLPYDSAAARDAAACLTALTRGAAEAASAELAQRQGPRESACLFWPTPPAACAVPGLAAAAREALERAGRSGGLRHAALLALTPVDAAEGLLGAETGGLAPAQGPTRFVHGPDGRAAEQPTRAARRAAALGFPAESLLAPVPAAARAAMEAAVRPYLHAAAPAPAAQPQPARPLPPPRPATARGQVWRVTLAGHRVTLTTTEAPDGGLASIGLAMARDGAAFRGLMDSFVHVVNLGLARGMPLSDYVQAVAYGQGGPCGTVEGDPEIRRATSVLDWAFRRLACAYLDGAEARHLWPDPSEEDCATGTAPVRADAPQLPLALPAKPSPAARRSRLRLVG</sequence>
<accession>A0ABX9VP46</accession>
<feature type="domain" description="TSCPD" evidence="8">
    <location>
        <begin position="345"/>
        <end position="449"/>
    </location>
</feature>
<organism evidence="9 10">
    <name type="scientific">Teichococcus wenyumeiae</name>
    <dbReference type="NCBI Taxonomy" id="2478470"/>
    <lineage>
        <taxon>Bacteria</taxon>
        <taxon>Pseudomonadati</taxon>
        <taxon>Pseudomonadota</taxon>
        <taxon>Alphaproteobacteria</taxon>
        <taxon>Acetobacterales</taxon>
        <taxon>Roseomonadaceae</taxon>
        <taxon>Roseomonas</taxon>
    </lineage>
</organism>
<comment type="catalytic activity">
    <reaction evidence="5">
        <text>a 2'-deoxyribonucleoside 5'-diphosphate + [thioredoxin]-disulfide + H2O = a ribonucleoside 5'-diphosphate + [thioredoxin]-dithiol</text>
        <dbReference type="Rhea" id="RHEA:23252"/>
        <dbReference type="Rhea" id="RHEA-COMP:10698"/>
        <dbReference type="Rhea" id="RHEA-COMP:10700"/>
        <dbReference type="ChEBI" id="CHEBI:15377"/>
        <dbReference type="ChEBI" id="CHEBI:29950"/>
        <dbReference type="ChEBI" id="CHEBI:50058"/>
        <dbReference type="ChEBI" id="CHEBI:57930"/>
        <dbReference type="ChEBI" id="CHEBI:73316"/>
        <dbReference type="EC" id="1.17.4.1"/>
    </reaction>
</comment>
<dbReference type="InterPro" id="IPR000788">
    <property type="entry name" value="RNR_lg_C"/>
</dbReference>
<evidence type="ECO:0000256" key="4">
    <source>
        <dbReference type="ARBA" id="ARBA00022741"/>
    </source>
</evidence>
<feature type="region of interest" description="Disordered" evidence="6">
    <location>
        <begin position="481"/>
        <end position="505"/>
    </location>
</feature>
<dbReference type="SUPFAM" id="SSF51998">
    <property type="entry name" value="PFL-like glycyl radical enzymes"/>
    <property type="match status" value="1"/>
</dbReference>
<feature type="compositionally biased region" description="Low complexity" evidence="6">
    <location>
        <begin position="481"/>
        <end position="496"/>
    </location>
</feature>
<comment type="similarity">
    <text evidence="1">Belongs to the ribonucleoside diphosphate reductase class-2 family.</text>
</comment>
<dbReference type="EC" id="1.17.4.1" evidence="2"/>
<dbReference type="Gene3D" id="3.20.70.20">
    <property type="match status" value="1"/>
</dbReference>
<evidence type="ECO:0000313" key="9">
    <source>
        <dbReference type="EMBL" id="RMI26653.1"/>
    </source>
</evidence>
<keyword evidence="10" id="KW-1185">Reference proteome</keyword>
<keyword evidence="3" id="KW-0237">DNA synthesis</keyword>
<keyword evidence="4" id="KW-0547">Nucleotide-binding</keyword>
<evidence type="ECO:0000259" key="8">
    <source>
        <dbReference type="Pfam" id="PF12637"/>
    </source>
</evidence>
<evidence type="ECO:0000256" key="1">
    <source>
        <dbReference type="ARBA" id="ARBA00007405"/>
    </source>
</evidence>
<evidence type="ECO:0000313" key="10">
    <source>
        <dbReference type="Proteomes" id="UP000274097"/>
    </source>
</evidence>
<dbReference type="EMBL" id="RFLX01000002">
    <property type="protein sequence ID" value="RMI26653.1"/>
    <property type="molecule type" value="Genomic_DNA"/>
</dbReference>
<feature type="domain" description="Ribonucleotide reductase large subunit C-terminal" evidence="7">
    <location>
        <begin position="114"/>
        <end position="253"/>
    </location>
</feature>
<dbReference type="Pfam" id="PF12637">
    <property type="entry name" value="TSCPD"/>
    <property type="match status" value="1"/>
</dbReference>
<evidence type="ECO:0000256" key="3">
    <source>
        <dbReference type="ARBA" id="ARBA00022634"/>
    </source>
</evidence>
<dbReference type="Proteomes" id="UP000274097">
    <property type="component" value="Unassembled WGS sequence"/>
</dbReference>